<evidence type="ECO:0000313" key="3">
    <source>
        <dbReference type="Proteomes" id="UP000799640"/>
    </source>
</evidence>
<dbReference type="OrthoDB" id="3794485at2759"/>
<organism evidence="2 3">
    <name type="scientific">Trichodelitschia bisporula</name>
    <dbReference type="NCBI Taxonomy" id="703511"/>
    <lineage>
        <taxon>Eukaryota</taxon>
        <taxon>Fungi</taxon>
        <taxon>Dikarya</taxon>
        <taxon>Ascomycota</taxon>
        <taxon>Pezizomycotina</taxon>
        <taxon>Dothideomycetes</taxon>
        <taxon>Dothideomycetes incertae sedis</taxon>
        <taxon>Phaeotrichales</taxon>
        <taxon>Phaeotrichaceae</taxon>
        <taxon>Trichodelitschia</taxon>
    </lineage>
</organism>
<dbReference type="EMBL" id="ML996689">
    <property type="protein sequence ID" value="KAF2403922.1"/>
    <property type="molecule type" value="Genomic_DNA"/>
</dbReference>
<feature type="region of interest" description="Disordered" evidence="1">
    <location>
        <begin position="1"/>
        <end position="21"/>
    </location>
</feature>
<sequence>MARDFSITRRQAGPGEALDPTASLEFWPAKGSDELFEALKKAYPHLPNQAARMRQAVIDFLLDEQREENWLQEQAQSVTNPPSQSQYLPSPELTFVSSTGSIPSPTTSSHTPQPASESSKSSASTPQSSKLPALKDCMHEWSLPSKNQPKLHHRRAMTSKEKEAYKMKRISGACADCKRKRRKCSHDTSGSQQTSPSSSGKYRVSKKTVAAVPGIVSKAPVAAQLSTPVSTVAVSSDSSQNSESANHSIDPTASSNLSFDALQDIPWNDFVLFDPPQPEVELDMSSHWFGNNSWSNNVPGDFVDLPAFPTSTNHIPSLETSLDFSSASSQPTPDFSLAHDAASFSQAVNHNPFVSTHQLPDLSYTSAPTHTLVGPTMDFAMPASQGAPLDHLRPLALMHRMEWHRLRRLLAPRILFGFTRTIRTVRVGLLTRVRIGSLQVVKHWNSPQHSWI</sequence>
<feature type="compositionally biased region" description="Polar residues" evidence="1">
    <location>
        <begin position="72"/>
        <end position="88"/>
    </location>
</feature>
<proteinExistence type="predicted"/>
<gene>
    <name evidence="2" type="ORF">EJ06DRAFT_299497</name>
</gene>
<feature type="compositionally biased region" description="Low complexity" evidence="1">
    <location>
        <begin position="97"/>
        <end position="130"/>
    </location>
</feature>
<name>A0A6G1I6N3_9PEZI</name>
<feature type="region of interest" description="Disordered" evidence="1">
    <location>
        <begin position="72"/>
        <end position="164"/>
    </location>
</feature>
<dbReference type="Proteomes" id="UP000799640">
    <property type="component" value="Unassembled WGS sequence"/>
</dbReference>
<feature type="region of interest" description="Disordered" evidence="1">
    <location>
        <begin position="234"/>
        <end position="253"/>
    </location>
</feature>
<protein>
    <submittedName>
        <fullName evidence="2">Uncharacterized protein</fullName>
    </submittedName>
</protein>
<feature type="compositionally biased region" description="Low complexity" evidence="1">
    <location>
        <begin position="234"/>
        <end position="248"/>
    </location>
</feature>
<keyword evidence="3" id="KW-1185">Reference proteome</keyword>
<evidence type="ECO:0000313" key="2">
    <source>
        <dbReference type="EMBL" id="KAF2403922.1"/>
    </source>
</evidence>
<accession>A0A6G1I6N3</accession>
<reference evidence="2" key="1">
    <citation type="journal article" date="2020" name="Stud. Mycol.">
        <title>101 Dothideomycetes genomes: a test case for predicting lifestyles and emergence of pathogens.</title>
        <authorList>
            <person name="Haridas S."/>
            <person name="Albert R."/>
            <person name="Binder M."/>
            <person name="Bloem J."/>
            <person name="Labutti K."/>
            <person name="Salamov A."/>
            <person name="Andreopoulos B."/>
            <person name="Baker S."/>
            <person name="Barry K."/>
            <person name="Bills G."/>
            <person name="Bluhm B."/>
            <person name="Cannon C."/>
            <person name="Castanera R."/>
            <person name="Culley D."/>
            <person name="Daum C."/>
            <person name="Ezra D."/>
            <person name="Gonzalez J."/>
            <person name="Henrissat B."/>
            <person name="Kuo A."/>
            <person name="Liang C."/>
            <person name="Lipzen A."/>
            <person name="Lutzoni F."/>
            <person name="Magnuson J."/>
            <person name="Mondo S."/>
            <person name="Nolan M."/>
            <person name="Ohm R."/>
            <person name="Pangilinan J."/>
            <person name="Park H.-J."/>
            <person name="Ramirez L."/>
            <person name="Alfaro M."/>
            <person name="Sun H."/>
            <person name="Tritt A."/>
            <person name="Yoshinaga Y."/>
            <person name="Zwiers L.-H."/>
            <person name="Turgeon B."/>
            <person name="Goodwin S."/>
            <person name="Spatafora J."/>
            <person name="Crous P."/>
            <person name="Grigoriev I."/>
        </authorList>
    </citation>
    <scope>NUCLEOTIDE SEQUENCE</scope>
    <source>
        <strain evidence="2">CBS 262.69</strain>
    </source>
</reference>
<dbReference type="AlphaFoldDB" id="A0A6G1I6N3"/>
<feature type="region of interest" description="Disordered" evidence="1">
    <location>
        <begin position="177"/>
        <end position="205"/>
    </location>
</feature>
<feature type="compositionally biased region" description="Low complexity" evidence="1">
    <location>
        <begin position="188"/>
        <end position="200"/>
    </location>
</feature>
<evidence type="ECO:0000256" key="1">
    <source>
        <dbReference type="SAM" id="MobiDB-lite"/>
    </source>
</evidence>